<gene>
    <name evidence="1" type="ORF">BG011_001604</name>
</gene>
<name>A0A9P6U513_9FUNG</name>
<evidence type="ECO:0000313" key="2">
    <source>
        <dbReference type="Proteomes" id="UP000726737"/>
    </source>
</evidence>
<evidence type="ECO:0008006" key="3">
    <source>
        <dbReference type="Google" id="ProtNLM"/>
    </source>
</evidence>
<dbReference type="Pfam" id="PF08238">
    <property type="entry name" value="Sel1"/>
    <property type="match status" value="2"/>
</dbReference>
<accession>A0A9P6U513</accession>
<dbReference type="Proteomes" id="UP000726737">
    <property type="component" value="Unassembled WGS sequence"/>
</dbReference>
<evidence type="ECO:0000313" key="1">
    <source>
        <dbReference type="EMBL" id="KAG0260851.1"/>
    </source>
</evidence>
<dbReference type="SMART" id="SM00671">
    <property type="entry name" value="SEL1"/>
    <property type="match status" value="2"/>
</dbReference>
<dbReference type="PANTHER" id="PTHR45011:SF1">
    <property type="entry name" value="DAP3-BINDING CELL DEATH ENHANCER 1"/>
    <property type="match status" value="1"/>
</dbReference>
<keyword evidence="2" id="KW-1185">Reference proteome</keyword>
<comment type="caution">
    <text evidence="1">The sequence shown here is derived from an EMBL/GenBank/DDBJ whole genome shotgun (WGS) entry which is preliminary data.</text>
</comment>
<dbReference type="Gene3D" id="1.25.40.10">
    <property type="entry name" value="Tetratricopeptide repeat domain"/>
    <property type="match status" value="1"/>
</dbReference>
<dbReference type="InterPro" id="IPR011990">
    <property type="entry name" value="TPR-like_helical_dom_sf"/>
</dbReference>
<sequence length="112" mass="12584">MNEGYVQGIAYYEGKIIRQDRVKALGFFLRAVNQGHALALQRLRSTIKSRQDVDHDYTNAVEQCRIAAKERDADAQCNLGFMYGIGYGVAKNNIKAAEWYQEAADQGHACLL</sequence>
<dbReference type="EMBL" id="JAAAJA010000143">
    <property type="protein sequence ID" value="KAG0260851.1"/>
    <property type="molecule type" value="Genomic_DNA"/>
</dbReference>
<dbReference type="OrthoDB" id="2384430at2759"/>
<dbReference type="SUPFAM" id="SSF81901">
    <property type="entry name" value="HCP-like"/>
    <property type="match status" value="1"/>
</dbReference>
<protein>
    <recommendedName>
        <fullName evidence="3">HCP-like protein</fullName>
    </recommendedName>
</protein>
<reference evidence="1" key="1">
    <citation type="journal article" date="2020" name="Fungal Divers.">
        <title>Resolving the Mortierellaceae phylogeny through synthesis of multi-gene phylogenetics and phylogenomics.</title>
        <authorList>
            <person name="Vandepol N."/>
            <person name="Liber J."/>
            <person name="Desiro A."/>
            <person name="Na H."/>
            <person name="Kennedy M."/>
            <person name="Barry K."/>
            <person name="Grigoriev I.V."/>
            <person name="Miller A.N."/>
            <person name="O'Donnell K."/>
            <person name="Stajich J.E."/>
            <person name="Bonito G."/>
        </authorList>
    </citation>
    <scope>NUCLEOTIDE SEQUENCE</scope>
    <source>
        <strain evidence="1">KOD948</strain>
    </source>
</reference>
<organism evidence="1 2">
    <name type="scientific">Mortierella polycephala</name>
    <dbReference type="NCBI Taxonomy" id="41804"/>
    <lineage>
        <taxon>Eukaryota</taxon>
        <taxon>Fungi</taxon>
        <taxon>Fungi incertae sedis</taxon>
        <taxon>Mucoromycota</taxon>
        <taxon>Mortierellomycotina</taxon>
        <taxon>Mortierellomycetes</taxon>
        <taxon>Mortierellales</taxon>
        <taxon>Mortierellaceae</taxon>
        <taxon>Mortierella</taxon>
    </lineage>
</organism>
<dbReference type="AlphaFoldDB" id="A0A9P6U513"/>
<dbReference type="InterPro" id="IPR052748">
    <property type="entry name" value="ISR_Activator"/>
</dbReference>
<dbReference type="PANTHER" id="PTHR45011">
    <property type="entry name" value="DAP3-BINDING CELL DEATH ENHANCER 1"/>
    <property type="match status" value="1"/>
</dbReference>
<dbReference type="InterPro" id="IPR006597">
    <property type="entry name" value="Sel1-like"/>
</dbReference>
<proteinExistence type="predicted"/>